<organism evidence="4 5">
    <name type="scientific">Rhodocytophaga rosea</name>
    <dbReference type="NCBI Taxonomy" id="2704465"/>
    <lineage>
        <taxon>Bacteria</taxon>
        <taxon>Pseudomonadati</taxon>
        <taxon>Bacteroidota</taxon>
        <taxon>Cytophagia</taxon>
        <taxon>Cytophagales</taxon>
        <taxon>Rhodocytophagaceae</taxon>
        <taxon>Rhodocytophaga</taxon>
    </lineage>
</organism>
<evidence type="ECO:0000313" key="4">
    <source>
        <dbReference type="EMBL" id="QHT71275.1"/>
    </source>
</evidence>
<dbReference type="RefSeq" id="WP_162447214.1">
    <property type="nucleotide sequence ID" value="NZ_CP048222.1"/>
</dbReference>
<protein>
    <submittedName>
        <fullName evidence="4">Alpha/beta hydrolase</fullName>
    </submittedName>
</protein>
<feature type="chain" id="PRO_5025526524" evidence="2">
    <location>
        <begin position="23"/>
        <end position="271"/>
    </location>
</feature>
<proteinExistence type="predicted"/>
<dbReference type="KEGG" id="rhoz:GXP67_33790"/>
<dbReference type="Proteomes" id="UP000480178">
    <property type="component" value="Chromosome"/>
</dbReference>
<dbReference type="AlphaFoldDB" id="A0A6C0GSZ2"/>
<dbReference type="EMBL" id="CP048222">
    <property type="protein sequence ID" value="QHT71275.1"/>
    <property type="molecule type" value="Genomic_DNA"/>
</dbReference>
<evidence type="ECO:0000256" key="2">
    <source>
        <dbReference type="SAM" id="SignalP"/>
    </source>
</evidence>
<evidence type="ECO:0000256" key="1">
    <source>
        <dbReference type="ARBA" id="ARBA00022801"/>
    </source>
</evidence>
<dbReference type="PANTHER" id="PTHR43798">
    <property type="entry name" value="MONOACYLGLYCEROL LIPASE"/>
    <property type="match status" value="1"/>
</dbReference>
<dbReference type="Pfam" id="PF00561">
    <property type="entry name" value="Abhydrolase_1"/>
    <property type="match status" value="1"/>
</dbReference>
<accession>A0A6C0GSZ2</accession>
<sequence length="271" mass="30038">MPAFRLLLFIWIILCPVFNSYAQQNTSATGKHFTSFDSTRIYYEVQGTGKPVVLIHGFIVNSTSWKSSPVYDSLQRNGFQLITLDLRGNGNSDKPHENAKYADNAEIKDIMALAKLLKLKKYDVVGYSRGAIVGAKLMVTDPKVNKVVLGGMGADFTNPDWPRRKLFYQALSGEPVKELEAMVKHVQQSGLDQTALAFSQKEQPVTTPQELAKVQHPVLVISGDVDNDNGSAEELAKLIKQSKVVRVPGNHGNTMRSAEFAREITQFLKGK</sequence>
<feature type="domain" description="AB hydrolase-1" evidence="3">
    <location>
        <begin position="50"/>
        <end position="151"/>
    </location>
</feature>
<dbReference type="Gene3D" id="3.40.50.1820">
    <property type="entry name" value="alpha/beta hydrolase"/>
    <property type="match status" value="1"/>
</dbReference>
<dbReference type="InterPro" id="IPR029058">
    <property type="entry name" value="AB_hydrolase_fold"/>
</dbReference>
<reference evidence="4 5" key="1">
    <citation type="submission" date="2020-01" db="EMBL/GenBank/DDBJ databases">
        <authorList>
            <person name="Kim M.K."/>
        </authorList>
    </citation>
    <scope>NUCLEOTIDE SEQUENCE [LARGE SCALE GENOMIC DNA]</scope>
    <source>
        <strain evidence="4 5">172606-1</strain>
    </source>
</reference>
<keyword evidence="5" id="KW-1185">Reference proteome</keyword>
<feature type="signal peptide" evidence="2">
    <location>
        <begin position="1"/>
        <end position="22"/>
    </location>
</feature>
<keyword evidence="2" id="KW-0732">Signal</keyword>
<name>A0A6C0GSZ2_9BACT</name>
<evidence type="ECO:0000259" key="3">
    <source>
        <dbReference type="Pfam" id="PF00561"/>
    </source>
</evidence>
<dbReference type="GO" id="GO:0016787">
    <property type="term" value="F:hydrolase activity"/>
    <property type="evidence" value="ECO:0007669"/>
    <property type="project" value="UniProtKB-KW"/>
</dbReference>
<dbReference type="PANTHER" id="PTHR43798:SF31">
    <property type="entry name" value="AB HYDROLASE SUPERFAMILY PROTEIN YCLE"/>
    <property type="match status" value="1"/>
</dbReference>
<dbReference type="SUPFAM" id="SSF53474">
    <property type="entry name" value="alpha/beta-Hydrolases"/>
    <property type="match status" value="1"/>
</dbReference>
<evidence type="ECO:0000313" key="5">
    <source>
        <dbReference type="Proteomes" id="UP000480178"/>
    </source>
</evidence>
<gene>
    <name evidence="4" type="ORF">GXP67_33790</name>
</gene>
<dbReference type="InterPro" id="IPR050266">
    <property type="entry name" value="AB_hydrolase_sf"/>
</dbReference>
<keyword evidence="1 4" id="KW-0378">Hydrolase</keyword>
<dbReference type="InterPro" id="IPR000073">
    <property type="entry name" value="AB_hydrolase_1"/>
</dbReference>
<dbReference type="GO" id="GO:0016020">
    <property type="term" value="C:membrane"/>
    <property type="evidence" value="ECO:0007669"/>
    <property type="project" value="TreeGrafter"/>
</dbReference>